<feature type="transmembrane region" description="Helical" evidence="6">
    <location>
        <begin position="45"/>
        <end position="66"/>
    </location>
</feature>
<dbReference type="PANTHER" id="PTHR42709">
    <property type="entry name" value="ALKALINE PHOSPHATASE LIKE PROTEIN"/>
    <property type="match status" value="1"/>
</dbReference>
<evidence type="ECO:0000256" key="3">
    <source>
        <dbReference type="ARBA" id="ARBA00022692"/>
    </source>
</evidence>
<proteinExistence type="predicted"/>
<keyword evidence="2" id="KW-1003">Cell membrane</keyword>
<dbReference type="InterPro" id="IPR032816">
    <property type="entry name" value="VTT_dom"/>
</dbReference>
<evidence type="ECO:0000313" key="9">
    <source>
        <dbReference type="Proteomes" id="UP001526166"/>
    </source>
</evidence>
<protein>
    <submittedName>
        <fullName evidence="8">VTT domain-containing protein</fullName>
    </submittedName>
</protein>
<dbReference type="RefSeq" id="WP_218629215.1">
    <property type="nucleotide sequence ID" value="NZ_JAHVAI010000002.1"/>
</dbReference>
<keyword evidence="5 6" id="KW-0472">Membrane</keyword>
<feature type="transmembrane region" description="Helical" evidence="6">
    <location>
        <begin position="163"/>
        <end position="183"/>
    </location>
</feature>
<dbReference type="Proteomes" id="UP001526166">
    <property type="component" value="Unassembled WGS sequence"/>
</dbReference>
<reference evidence="8 9" key="1">
    <citation type="submission" date="2022-10" db="EMBL/GenBank/DDBJ databases">
        <title>Sinirhodobacter sp. nov., isolated from ocean surface sediments.</title>
        <authorList>
            <person name="He W."/>
            <person name="Wang L."/>
            <person name="Zhang D.-F."/>
        </authorList>
    </citation>
    <scope>NUCLEOTIDE SEQUENCE [LARGE SCALE GENOMIC DNA]</scope>
    <source>
        <strain evidence="8 9">WL0115</strain>
    </source>
</reference>
<keyword evidence="9" id="KW-1185">Reference proteome</keyword>
<keyword evidence="3 6" id="KW-0812">Transmembrane</keyword>
<sequence>MIGLETVIALISKHGLTLVAPIAVIEGPIVTVIAAWLASQHLLDLWRVTLVVVLADLIGDLIWYALGRWGLAHLPQGVLRRLGLRPARLELLAGQFRKKGARILIFGKWTHSAGAAILIAAGVARMNTWRFLWVNLMASIPKSLFFVALGYGFGSAYGQIEGWIFRGSLALLVATLLIGAIWLSRQCARKRPA</sequence>
<evidence type="ECO:0000256" key="6">
    <source>
        <dbReference type="SAM" id="Phobius"/>
    </source>
</evidence>
<evidence type="ECO:0000256" key="5">
    <source>
        <dbReference type="ARBA" id="ARBA00023136"/>
    </source>
</evidence>
<feature type="transmembrane region" description="Helical" evidence="6">
    <location>
        <begin position="103"/>
        <end position="124"/>
    </location>
</feature>
<keyword evidence="4 6" id="KW-1133">Transmembrane helix</keyword>
<dbReference type="InterPro" id="IPR051311">
    <property type="entry name" value="DedA_domain"/>
</dbReference>
<organism evidence="8 9">
    <name type="scientific">Sedimentimonas flavescens</name>
    <dbReference type="NCBI Taxonomy" id="2851012"/>
    <lineage>
        <taxon>Bacteria</taxon>
        <taxon>Pseudomonadati</taxon>
        <taxon>Pseudomonadota</taxon>
        <taxon>Alphaproteobacteria</taxon>
        <taxon>Rhodobacterales</taxon>
        <taxon>Rhodobacter group</taxon>
        <taxon>Sedimentimonas</taxon>
    </lineage>
</organism>
<evidence type="ECO:0000256" key="1">
    <source>
        <dbReference type="ARBA" id="ARBA00004651"/>
    </source>
</evidence>
<feature type="transmembrane region" description="Helical" evidence="6">
    <location>
        <begin position="131"/>
        <end position="151"/>
    </location>
</feature>
<evidence type="ECO:0000256" key="2">
    <source>
        <dbReference type="ARBA" id="ARBA00022475"/>
    </source>
</evidence>
<feature type="domain" description="VTT" evidence="7">
    <location>
        <begin position="38"/>
        <end position="151"/>
    </location>
</feature>
<gene>
    <name evidence="8" type="ORF">OE699_06770</name>
</gene>
<evidence type="ECO:0000256" key="4">
    <source>
        <dbReference type="ARBA" id="ARBA00022989"/>
    </source>
</evidence>
<feature type="transmembrane region" description="Helical" evidence="6">
    <location>
        <begin position="18"/>
        <end position="38"/>
    </location>
</feature>
<dbReference type="PANTHER" id="PTHR42709:SF6">
    <property type="entry name" value="UNDECAPRENYL PHOSPHATE TRANSPORTER A"/>
    <property type="match status" value="1"/>
</dbReference>
<dbReference type="EMBL" id="JAOWKW010000004">
    <property type="protein sequence ID" value="MCV2878553.1"/>
    <property type="molecule type" value="Genomic_DNA"/>
</dbReference>
<dbReference type="Pfam" id="PF09335">
    <property type="entry name" value="VTT_dom"/>
    <property type="match status" value="1"/>
</dbReference>
<accession>A0ABT2ZXT7</accession>
<name>A0ABT2ZXT7_9RHOB</name>
<comment type="subcellular location">
    <subcellularLocation>
        <location evidence="1">Cell membrane</location>
        <topology evidence="1">Multi-pass membrane protein</topology>
    </subcellularLocation>
</comment>
<comment type="caution">
    <text evidence="8">The sequence shown here is derived from an EMBL/GenBank/DDBJ whole genome shotgun (WGS) entry which is preliminary data.</text>
</comment>
<evidence type="ECO:0000259" key="7">
    <source>
        <dbReference type="Pfam" id="PF09335"/>
    </source>
</evidence>
<evidence type="ECO:0000313" key="8">
    <source>
        <dbReference type="EMBL" id="MCV2878553.1"/>
    </source>
</evidence>